<comment type="subcellular location">
    <subcellularLocation>
        <location evidence="1">Membrane</location>
        <topology evidence="1">Single-pass membrane protein</topology>
    </subcellularLocation>
</comment>
<dbReference type="GO" id="GO:0031849">
    <property type="term" value="F:olfactory receptor binding"/>
    <property type="evidence" value="ECO:0007669"/>
    <property type="project" value="TreeGrafter"/>
</dbReference>
<evidence type="ECO:0000256" key="5">
    <source>
        <dbReference type="ARBA" id="ARBA00022833"/>
    </source>
</evidence>
<keyword evidence="4" id="KW-0863">Zinc-finger</keyword>
<dbReference type="GO" id="GO:0006612">
    <property type="term" value="P:protein targeting to membrane"/>
    <property type="evidence" value="ECO:0007669"/>
    <property type="project" value="TreeGrafter"/>
</dbReference>
<keyword evidence="5" id="KW-0862">Zinc</keyword>
<keyword evidence="7" id="KW-0472">Membrane</keyword>
<evidence type="ECO:0000259" key="8">
    <source>
        <dbReference type="SMART" id="SM01328"/>
    </source>
</evidence>
<keyword evidence="3" id="KW-0479">Metal-binding</keyword>
<evidence type="ECO:0000256" key="3">
    <source>
        <dbReference type="ARBA" id="ARBA00022723"/>
    </source>
</evidence>
<dbReference type="GO" id="GO:0008270">
    <property type="term" value="F:zinc ion binding"/>
    <property type="evidence" value="ECO:0007669"/>
    <property type="project" value="UniProtKB-KW"/>
</dbReference>
<reference evidence="9" key="1">
    <citation type="submission" date="2021-01" db="EMBL/GenBank/DDBJ databases">
        <authorList>
            <person name="Zahm M."/>
            <person name="Roques C."/>
            <person name="Cabau C."/>
            <person name="Klopp C."/>
            <person name="Donnadieu C."/>
            <person name="Jouanno E."/>
            <person name="Lampietro C."/>
            <person name="Louis A."/>
            <person name="Herpin A."/>
            <person name="Echchiki A."/>
            <person name="Berthelot C."/>
            <person name="Parey E."/>
            <person name="Roest-Crollius H."/>
            <person name="Braasch I."/>
            <person name="Postlethwait J."/>
            <person name="Bobe J."/>
            <person name="Montfort J."/>
            <person name="Bouchez O."/>
            <person name="Begum T."/>
            <person name="Mejri S."/>
            <person name="Adams A."/>
            <person name="Chen W.-J."/>
            <person name="Guiguen Y."/>
        </authorList>
    </citation>
    <scope>NUCLEOTIDE SEQUENCE</scope>
    <source>
        <strain evidence="9">YG-15Mar2019-1</strain>
        <tissue evidence="9">Brain</tissue>
    </source>
</reference>
<dbReference type="AlphaFoldDB" id="A0A9D3QII5"/>
<evidence type="ECO:0000313" key="9">
    <source>
        <dbReference type="EMBL" id="KAG7488133.1"/>
    </source>
</evidence>
<dbReference type="Pfam" id="PF13695">
    <property type="entry name" value="Zn_ribbon_3CxxC"/>
    <property type="match status" value="1"/>
</dbReference>
<dbReference type="PANTHER" id="PTHR14402">
    <property type="entry name" value="RECEPTOR TRANSPORTING PROTEIN"/>
    <property type="match status" value="1"/>
</dbReference>
<evidence type="ECO:0000256" key="2">
    <source>
        <dbReference type="ARBA" id="ARBA00022692"/>
    </source>
</evidence>
<dbReference type="SMART" id="SM01328">
    <property type="entry name" value="zf-3CxxC"/>
    <property type="match status" value="1"/>
</dbReference>
<name>A0A9D3QII5_MEGAT</name>
<dbReference type="GO" id="GO:0016020">
    <property type="term" value="C:membrane"/>
    <property type="evidence" value="ECO:0007669"/>
    <property type="project" value="UniProtKB-SubCell"/>
</dbReference>
<evidence type="ECO:0000256" key="6">
    <source>
        <dbReference type="ARBA" id="ARBA00022989"/>
    </source>
</evidence>
<dbReference type="PANTHER" id="PTHR14402:SF8">
    <property type="entry name" value="RECEPTOR-TRANSPORTING PROTEIN 4"/>
    <property type="match status" value="1"/>
</dbReference>
<dbReference type="EMBL" id="JAFDVH010000002">
    <property type="protein sequence ID" value="KAG7488133.1"/>
    <property type="molecule type" value="Genomic_DNA"/>
</dbReference>
<keyword evidence="10" id="KW-1185">Reference proteome</keyword>
<dbReference type="InterPro" id="IPR027377">
    <property type="entry name" value="ZAR1/RTP1-5-like_Znf-3CxxC"/>
</dbReference>
<sequence length="163" mass="19153">MQEQDWIRIFQEKIEELERGDSWGIEFDDTIVGGKLASGWQQYIRSTFGRFTCSKCKKGWPSKRVIVLFHMCLRSRERCGTVKVRLFKQKCRRCKDAPFEEPHLKVENVEVLLEKLMEKIRIKCYRENLGERNRHFHFDGSVDGPHETAHCEACLQGICTKGS</sequence>
<evidence type="ECO:0000313" key="10">
    <source>
        <dbReference type="Proteomes" id="UP001046870"/>
    </source>
</evidence>
<keyword evidence="6" id="KW-1133">Transmembrane helix</keyword>
<evidence type="ECO:0000256" key="7">
    <source>
        <dbReference type="ARBA" id="ARBA00023136"/>
    </source>
</evidence>
<accession>A0A9D3QII5</accession>
<evidence type="ECO:0000256" key="4">
    <source>
        <dbReference type="ARBA" id="ARBA00022771"/>
    </source>
</evidence>
<dbReference type="Proteomes" id="UP001046870">
    <property type="component" value="Chromosome 2"/>
</dbReference>
<evidence type="ECO:0000256" key="1">
    <source>
        <dbReference type="ARBA" id="ARBA00004167"/>
    </source>
</evidence>
<dbReference type="InterPro" id="IPR026096">
    <property type="entry name" value="R-trans_p"/>
</dbReference>
<comment type="caution">
    <text evidence="9">The sequence shown here is derived from an EMBL/GenBank/DDBJ whole genome shotgun (WGS) entry which is preliminary data.</text>
</comment>
<dbReference type="GO" id="GO:0051205">
    <property type="term" value="P:protein insertion into membrane"/>
    <property type="evidence" value="ECO:0007669"/>
    <property type="project" value="TreeGrafter"/>
</dbReference>
<gene>
    <name evidence="9" type="ORF">MATL_G00031150</name>
</gene>
<feature type="domain" description="3CxxC-type" evidence="8">
    <location>
        <begin position="46"/>
        <end position="157"/>
    </location>
</feature>
<organism evidence="9 10">
    <name type="scientific">Megalops atlanticus</name>
    <name type="common">Tarpon</name>
    <name type="synonym">Clupea gigantea</name>
    <dbReference type="NCBI Taxonomy" id="7932"/>
    <lineage>
        <taxon>Eukaryota</taxon>
        <taxon>Metazoa</taxon>
        <taxon>Chordata</taxon>
        <taxon>Craniata</taxon>
        <taxon>Vertebrata</taxon>
        <taxon>Euteleostomi</taxon>
        <taxon>Actinopterygii</taxon>
        <taxon>Neopterygii</taxon>
        <taxon>Teleostei</taxon>
        <taxon>Elopiformes</taxon>
        <taxon>Megalopidae</taxon>
        <taxon>Megalops</taxon>
    </lineage>
</organism>
<dbReference type="OrthoDB" id="8121437at2759"/>
<protein>
    <recommendedName>
        <fullName evidence="8">3CxxC-type domain-containing protein</fullName>
    </recommendedName>
</protein>
<proteinExistence type="predicted"/>
<keyword evidence="2" id="KW-0812">Transmembrane</keyword>